<gene>
    <name evidence="1" type="ORF">BG60_31795</name>
</gene>
<dbReference type="EMBL" id="JFHD01000059">
    <property type="protein sequence ID" value="KDR24971.1"/>
    <property type="molecule type" value="Genomic_DNA"/>
</dbReference>
<name>A0A656Q8Y0_9BURK</name>
<comment type="caution">
    <text evidence="1">The sequence shown here is derived from an EMBL/GenBank/DDBJ whole genome shotgun (WGS) entry which is preliminary data.</text>
</comment>
<keyword evidence="2" id="KW-1185">Reference proteome</keyword>
<reference evidence="1 2" key="1">
    <citation type="submission" date="2014-03" db="EMBL/GenBank/DDBJ databases">
        <title>Draft Genome Sequences of Four Burkholderia Strains.</title>
        <authorList>
            <person name="Liu X.Y."/>
            <person name="Li C.X."/>
            <person name="Xu J.H."/>
        </authorList>
    </citation>
    <scope>NUCLEOTIDE SEQUENCE [LARGE SCALE GENOMIC DNA]</scope>
    <source>
        <strain evidence="1 2">OP-1</strain>
    </source>
</reference>
<proteinExistence type="predicted"/>
<evidence type="ECO:0000313" key="2">
    <source>
        <dbReference type="Proteomes" id="UP000027451"/>
    </source>
</evidence>
<dbReference type="AlphaFoldDB" id="A0A656Q8Y0"/>
<evidence type="ECO:0000313" key="1">
    <source>
        <dbReference type="EMBL" id="KDR24971.1"/>
    </source>
</evidence>
<accession>A0A656Q8Y0</accession>
<sequence length="232" mass="24859">MAIDQTTVFDEKLQAQIAATAATAVKPGSAYTLIDFSAFSQGHYTEVVTRGIIEAPISAKLRDDVSERALRTFDACMTGQSAFARKSLLAAVVQVQSTATNDLAKSDILAALKDIGDKVRASPAADRVLFLASDMLENSSVASFYAHNTVRRVDPAVELRKANAAGLIADFGGARVYVIGAGLLSGDAKARNAYRDPQTMTALRQFWTLYFQQSNAKVQEFGAPALLSPISY</sequence>
<dbReference type="RefSeq" id="WP_051996838.1">
    <property type="nucleotide sequence ID" value="NZ_CADFFU010000005.1"/>
</dbReference>
<organism evidence="1 2">
    <name type="scientific">Caballeronia zhejiangensis</name>
    <dbReference type="NCBI Taxonomy" id="871203"/>
    <lineage>
        <taxon>Bacteria</taxon>
        <taxon>Pseudomonadati</taxon>
        <taxon>Pseudomonadota</taxon>
        <taxon>Betaproteobacteria</taxon>
        <taxon>Burkholderiales</taxon>
        <taxon>Burkholderiaceae</taxon>
        <taxon>Caballeronia</taxon>
    </lineage>
</organism>
<dbReference type="Proteomes" id="UP000027451">
    <property type="component" value="Unassembled WGS sequence"/>
</dbReference>
<protein>
    <submittedName>
        <fullName evidence="1">Uncharacterized protein</fullName>
    </submittedName>
</protein>